<dbReference type="Proteomes" id="UP000054516">
    <property type="component" value="Unassembled WGS sequence"/>
</dbReference>
<sequence length="49" mass="5417">MDAKIRDGRGMAEQARTRFPYVGERASHAQRQGSRTAHAGRPDVVDIHG</sequence>
<dbReference type="AlphaFoldDB" id="A0A1S8AA22"/>
<organism evidence="2">
    <name type="scientific">Rosellinia necatrix</name>
    <name type="common">White root-rot fungus</name>
    <dbReference type="NCBI Taxonomy" id="77044"/>
    <lineage>
        <taxon>Eukaryota</taxon>
        <taxon>Fungi</taxon>
        <taxon>Dikarya</taxon>
        <taxon>Ascomycota</taxon>
        <taxon>Pezizomycotina</taxon>
        <taxon>Sordariomycetes</taxon>
        <taxon>Xylariomycetidae</taxon>
        <taxon>Xylariales</taxon>
        <taxon>Xylariaceae</taxon>
        <taxon>Rosellinia</taxon>
    </lineage>
</organism>
<evidence type="ECO:0000256" key="1">
    <source>
        <dbReference type="SAM" id="MobiDB-lite"/>
    </source>
</evidence>
<feature type="region of interest" description="Disordered" evidence="1">
    <location>
        <begin position="1"/>
        <end position="49"/>
    </location>
</feature>
<keyword evidence="3" id="KW-1185">Reference proteome</keyword>
<name>A0A1S8AA22_ROSNE</name>
<feature type="compositionally biased region" description="Basic and acidic residues" evidence="1">
    <location>
        <begin position="1"/>
        <end position="10"/>
    </location>
</feature>
<accession>A0A1S8AA22</accession>
<gene>
    <name evidence="2" type="ORF">SAMD00023353_5600250</name>
</gene>
<evidence type="ECO:0000313" key="2">
    <source>
        <dbReference type="EMBL" id="GAW26917.1"/>
    </source>
</evidence>
<protein>
    <submittedName>
        <fullName evidence="2">Uncharacterized protein</fullName>
    </submittedName>
</protein>
<dbReference type="EMBL" id="DF977501">
    <property type="protein sequence ID" value="GAW26917.1"/>
    <property type="molecule type" value="Genomic_DNA"/>
</dbReference>
<feature type="compositionally biased region" description="Basic and acidic residues" evidence="1">
    <location>
        <begin position="40"/>
        <end position="49"/>
    </location>
</feature>
<evidence type="ECO:0000313" key="3">
    <source>
        <dbReference type="Proteomes" id="UP000054516"/>
    </source>
</evidence>
<reference evidence="2" key="1">
    <citation type="submission" date="2016-03" db="EMBL/GenBank/DDBJ databases">
        <title>Draft genome sequence of Rosellinia necatrix.</title>
        <authorList>
            <person name="Kanematsu S."/>
        </authorList>
    </citation>
    <scope>NUCLEOTIDE SEQUENCE [LARGE SCALE GENOMIC DNA]</scope>
    <source>
        <strain evidence="2">W97</strain>
    </source>
</reference>
<proteinExistence type="predicted"/>